<dbReference type="AlphaFoldDB" id="A0AAV4SS07"/>
<evidence type="ECO:0000313" key="2">
    <source>
        <dbReference type="Proteomes" id="UP001054945"/>
    </source>
</evidence>
<protein>
    <submittedName>
        <fullName evidence="1">Uncharacterized protein</fullName>
    </submittedName>
</protein>
<comment type="caution">
    <text evidence="1">The sequence shown here is derived from an EMBL/GenBank/DDBJ whole genome shotgun (WGS) entry which is preliminary data.</text>
</comment>
<dbReference type="EMBL" id="BPLR01010083">
    <property type="protein sequence ID" value="GIY36739.1"/>
    <property type="molecule type" value="Genomic_DNA"/>
</dbReference>
<proteinExistence type="predicted"/>
<dbReference type="Proteomes" id="UP001054945">
    <property type="component" value="Unassembled WGS sequence"/>
</dbReference>
<gene>
    <name evidence="1" type="ORF">CEXT_532271</name>
</gene>
<organism evidence="1 2">
    <name type="scientific">Caerostris extrusa</name>
    <name type="common">Bark spider</name>
    <name type="synonym">Caerostris bankana</name>
    <dbReference type="NCBI Taxonomy" id="172846"/>
    <lineage>
        <taxon>Eukaryota</taxon>
        <taxon>Metazoa</taxon>
        <taxon>Ecdysozoa</taxon>
        <taxon>Arthropoda</taxon>
        <taxon>Chelicerata</taxon>
        <taxon>Arachnida</taxon>
        <taxon>Araneae</taxon>
        <taxon>Araneomorphae</taxon>
        <taxon>Entelegynae</taxon>
        <taxon>Araneoidea</taxon>
        <taxon>Araneidae</taxon>
        <taxon>Caerostris</taxon>
    </lineage>
</organism>
<reference evidence="1 2" key="1">
    <citation type="submission" date="2021-06" db="EMBL/GenBank/DDBJ databases">
        <title>Caerostris extrusa draft genome.</title>
        <authorList>
            <person name="Kono N."/>
            <person name="Arakawa K."/>
        </authorList>
    </citation>
    <scope>NUCLEOTIDE SEQUENCE [LARGE SCALE GENOMIC DNA]</scope>
</reference>
<keyword evidence="2" id="KW-1185">Reference proteome</keyword>
<sequence>MAKEYSVNRKVFPLSSKRKATRDYFCYRKHESVRERQKAVVNSIAAIPHRRSPRKAKQSKKAPFLKLVSMSLLSAELQSSDGLPAVKANAVIKRT</sequence>
<evidence type="ECO:0000313" key="1">
    <source>
        <dbReference type="EMBL" id="GIY36739.1"/>
    </source>
</evidence>
<name>A0AAV4SS07_CAEEX</name>
<accession>A0AAV4SS07</accession>